<proteinExistence type="predicted"/>
<dbReference type="OrthoDB" id="7553204at2759"/>
<dbReference type="STRING" id="2015173.A0A026WC22"/>
<reference evidence="3 4" key="1">
    <citation type="journal article" date="2014" name="Curr. Biol.">
        <title>The genome of the clonal raider ant Cerapachys biroi.</title>
        <authorList>
            <person name="Oxley P.R."/>
            <person name="Ji L."/>
            <person name="Fetter-Pruneda I."/>
            <person name="McKenzie S.K."/>
            <person name="Li C."/>
            <person name="Hu H."/>
            <person name="Zhang G."/>
            <person name="Kronauer D.J."/>
        </authorList>
    </citation>
    <scope>NUCLEOTIDE SEQUENCE [LARGE SCALE GENOMIC DNA]</scope>
</reference>
<dbReference type="Gene3D" id="1.10.340.70">
    <property type="match status" value="1"/>
</dbReference>
<keyword evidence="4" id="KW-1185">Reference proteome</keyword>
<dbReference type="PANTHER" id="PTHR47331">
    <property type="entry name" value="PHD-TYPE DOMAIN-CONTAINING PROTEIN"/>
    <property type="match status" value="1"/>
</dbReference>
<dbReference type="AlphaFoldDB" id="A0A026WC22"/>
<evidence type="ECO:0000259" key="1">
    <source>
        <dbReference type="Pfam" id="PF17921"/>
    </source>
</evidence>
<organism evidence="3 4">
    <name type="scientific">Ooceraea biroi</name>
    <name type="common">Clonal raider ant</name>
    <name type="synonym">Cerapachys biroi</name>
    <dbReference type="NCBI Taxonomy" id="2015173"/>
    <lineage>
        <taxon>Eukaryota</taxon>
        <taxon>Metazoa</taxon>
        <taxon>Ecdysozoa</taxon>
        <taxon>Arthropoda</taxon>
        <taxon>Hexapoda</taxon>
        <taxon>Insecta</taxon>
        <taxon>Pterygota</taxon>
        <taxon>Neoptera</taxon>
        <taxon>Endopterygota</taxon>
        <taxon>Hymenoptera</taxon>
        <taxon>Apocrita</taxon>
        <taxon>Aculeata</taxon>
        <taxon>Formicoidea</taxon>
        <taxon>Formicidae</taxon>
        <taxon>Dorylinae</taxon>
        <taxon>Ooceraea</taxon>
    </lineage>
</organism>
<feature type="domain" description="DUF5641" evidence="2">
    <location>
        <begin position="404"/>
        <end position="457"/>
    </location>
</feature>
<dbReference type="InterPro" id="IPR036397">
    <property type="entry name" value="RNaseH_sf"/>
</dbReference>
<evidence type="ECO:0000259" key="2">
    <source>
        <dbReference type="Pfam" id="PF18701"/>
    </source>
</evidence>
<dbReference type="InterPro" id="IPR041588">
    <property type="entry name" value="Integrase_H2C2"/>
</dbReference>
<name>A0A026WC22_OOCBI</name>
<dbReference type="GO" id="GO:0003676">
    <property type="term" value="F:nucleic acid binding"/>
    <property type="evidence" value="ECO:0007669"/>
    <property type="project" value="InterPro"/>
</dbReference>
<accession>A0A026WC22</accession>
<evidence type="ECO:0008006" key="5">
    <source>
        <dbReference type="Google" id="ProtNLM"/>
    </source>
</evidence>
<dbReference type="Gene3D" id="3.30.420.10">
    <property type="entry name" value="Ribonuclease H-like superfamily/Ribonuclease H"/>
    <property type="match status" value="1"/>
</dbReference>
<dbReference type="Pfam" id="PF18701">
    <property type="entry name" value="DUF5641"/>
    <property type="match status" value="1"/>
</dbReference>
<feature type="domain" description="Integrase zinc-binding" evidence="1">
    <location>
        <begin position="214"/>
        <end position="267"/>
    </location>
</feature>
<evidence type="ECO:0000313" key="3">
    <source>
        <dbReference type="EMBL" id="EZA53595.1"/>
    </source>
</evidence>
<evidence type="ECO:0000313" key="4">
    <source>
        <dbReference type="Proteomes" id="UP000053097"/>
    </source>
</evidence>
<dbReference type="EMBL" id="KK107279">
    <property type="protein sequence ID" value="EZA53595.1"/>
    <property type="molecule type" value="Genomic_DNA"/>
</dbReference>
<sequence length="457" mass="52377">MRNVTRIERSVKVRMESRNTAFEADLECLIISTITEQLPQLKINKRLGNLPQDHRLADPAYDKPGSVDMLIGAGLFWKLLCVGQVKSGKGHPTWQKTQLGWIVGGELFNTEMKTDNTGLVTCLANNQMLNKQLERFWAQEEGQENRQLNIQETYCENYFDETTTRDSAGRFIACPERKEPFLDNRRLHCVGGRLRHAKISQEAKHTVILPSKHHVTELILRDEHINLHHCGAEKLLVSVRQRSWIISGRKAARKIIRSCLSCFRLQPKGTQIKMGDFPVERVTGYVRPFAISGVDYAGSIQMNESRRRGRVHTFKAYIALFVCFNIQRQCISILKSSQPKNNFTLCPAFLLTRPTVRRFTGRRGNCAKLYSDNATNFVGAARESTELYSFLKEKKEVIQAELRKNTLLELQRRHKWMSREENLKPGTLVLLKENNLPPLQWAIGRIVNVHSGENGIV</sequence>
<dbReference type="Pfam" id="PF17921">
    <property type="entry name" value="Integrase_H2C2"/>
    <property type="match status" value="1"/>
</dbReference>
<protein>
    <recommendedName>
        <fullName evidence="5">DUF5641 domain-containing protein</fullName>
    </recommendedName>
</protein>
<gene>
    <name evidence="3" type="ORF">X777_06951</name>
</gene>
<dbReference type="Proteomes" id="UP000053097">
    <property type="component" value="Unassembled WGS sequence"/>
</dbReference>
<dbReference type="InterPro" id="IPR040676">
    <property type="entry name" value="DUF5641"/>
</dbReference>